<evidence type="ECO:0000313" key="3">
    <source>
        <dbReference type="Proteomes" id="UP000827892"/>
    </source>
</evidence>
<gene>
    <name evidence="2" type="ORF">L3Y34_014766</name>
</gene>
<feature type="region of interest" description="Disordered" evidence="1">
    <location>
        <begin position="20"/>
        <end position="63"/>
    </location>
</feature>
<dbReference type="AlphaFoldDB" id="A0AAE9DU64"/>
<sequence length="151" mass="17175">MMSNHLFSYSLENLQNSMSSTAFDGEAPETDDETEEEIFENTQVGSASAKREESHQKFSSVDRKLERRWTQVATGAIQICRNRCMNEEKTMQKVIESAAEYFTSMQTVAAKLNVVHTNVTRLEDSVADLLEASKLIPNKCINRDLNIPEFF</sequence>
<evidence type="ECO:0000313" key="2">
    <source>
        <dbReference type="EMBL" id="ULU10732.1"/>
    </source>
</evidence>
<organism evidence="2 3">
    <name type="scientific">Caenorhabditis briggsae</name>
    <dbReference type="NCBI Taxonomy" id="6238"/>
    <lineage>
        <taxon>Eukaryota</taxon>
        <taxon>Metazoa</taxon>
        <taxon>Ecdysozoa</taxon>
        <taxon>Nematoda</taxon>
        <taxon>Chromadorea</taxon>
        <taxon>Rhabditida</taxon>
        <taxon>Rhabditina</taxon>
        <taxon>Rhabditomorpha</taxon>
        <taxon>Rhabditoidea</taxon>
        <taxon>Rhabditidae</taxon>
        <taxon>Peloderinae</taxon>
        <taxon>Caenorhabditis</taxon>
    </lineage>
</organism>
<evidence type="ECO:0000256" key="1">
    <source>
        <dbReference type="SAM" id="MobiDB-lite"/>
    </source>
</evidence>
<protein>
    <recommendedName>
        <fullName evidence="4">Biogenesis of lysosome-related organelles complex 1 subunit 3</fullName>
    </recommendedName>
</protein>
<reference evidence="2 3" key="1">
    <citation type="submission" date="2022-05" db="EMBL/GenBank/DDBJ databases">
        <title>Chromosome-level reference genomes for two strains of Caenorhabditis briggsae: an improved platform for comparative genomics.</title>
        <authorList>
            <person name="Stevens L."/>
            <person name="Andersen E.C."/>
        </authorList>
    </citation>
    <scope>NUCLEOTIDE SEQUENCE [LARGE SCALE GENOMIC DNA]</scope>
    <source>
        <strain evidence="2">QX1410_ONT</strain>
        <tissue evidence="2">Whole-organism</tissue>
    </source>
</reference>
<evidence type="ECO:0008006" key="4">
    <source>
        <dbReference type="Google" id="ProtNLM"/>
    </source>
</evidence>
<feature type="compositionally biased region" description="Basic and acidic residues" evidence="1">
    <location>
        <begin position="49"/>
        <end position="63"/>
    </location>
</feature>
<dbReference type="Proteomes" id="UP000827892">
    <property type="component" value="Chromosome I"/>
</dbReference>
<accession>A0AAE9DU64</accession>
<proteinExistence type="predicted"/>
<feature type="compositionally biased region" description="Acidic residues" evidence="1">
    <location>
        <begin position="26"/>
        <end position="39"/>
    </location>
</feature>
<dbReference type="EMBL" id="CP090891">
    <property type="protein sequence ID" value="ULU10732.1"/>
    <property type="molecule type" value="Genomic_DNA"/>
</dbReference>
<name>A0AAE9DU64_CAEBR</name>